<protein>
    <submittedName>
        <fullName evidence="2">FAD/NAD-binding domain-containing protein</fullName>
    </submittedName>
</protein>
<evidence type="ECO:0000256" key="1">
    <source>
        <dbReference type="ARBA" id="ARBA00023002"/>
    </source>
</evidence>
<proteinExistence type="predicted"/>
<dbReference type="HOGENOM" id="CLU_015676_1_0_1"/>
<dbReference type="InParanoid" id="S8E9P4"/>
<dbReference type="SUPFAM" id="SSF51905">
    <property type="entry name" value="FAD/NAD(P)-binding domain"/>
    <property type="match status" value="2"/>
</dbReference>
<dbReference type="Pfam" id="PF13738">
    <property type="entry name" value="Pyr_redox_3"/>
    <property type="match status" value="1"/>
</dbReference>
<dbReference type="InterPro" id="IPR050982">
    <property type="entry name" value="Auxin_biosynth/cation_transpt"/>
</dbReference>
<accession>S8E9P4</accession>
<dbReference type="PRINTS" id="PR00469">
    <property type="entry name" value="PNDRDTASEII"/>
</dbReference>
<dbReference type="AlphaFoldDB" id="S8E9P4"/>
<reference evidence="2 3" key="1">
    <citation type="journal article" date="2012" name="Science">
        <title>The Paleozoic origin of enzymatic lignin decomposition reconstructed from 31 fungal genomes.</title>
        <authorList>
            <person name="Floudas D."/>
            <person name="Binder M."/>
            <person name="Riley R."/>
            <person name="Barry K."/>
            <person name="Blanchette R.A."/>
            <person name="Henrissat B."/>
            <person name="Martinez A.T."/>
            <person name="Otillar R."/>
            <person name="Spatafora J.W."/>
            <person name="Yadav J.S."/>
            <person name="Aerts A."/>
            <person name="Benoit I."/>
            <person name="Boyd A."/>
            <person name="Carlson A."/>
            <person name="Copeland A."/>
            <person name="Coutinho P.M."/>
            <person name="de Vries R.P."/>
            <person name="Ferreira P."/>
            <person name="Findley K."/>
            <person name="Foster B."/>
            <person name="Gaskell J."/>
            <person name="Glotzer D."/>
            <person name="Gorecki P."/>
            <person name="Heitman J."/>
            <person name="Hesse C."/>
            <person name="Hori C."/>
            <person name="Igarashi K."/>
            <person name="Jurgens J.A."/>
            <person name="Kallen N."/>
            <person name="Kersten P."/>
            <person name="Kohler A."/>
            <person name="Kuees U."/>
            <person name="Kumar T.K.A."/>
            <person name="Kuo A."/>
            <person name="LaButti K."/>
            <person name="Larrondo L.F."/>
            <person name="Lindquist E."/>
            <person name="Ling A."/>
            <person name="Lombard V."/>
            <person name="Lucas S."/>
            <person name="Lundell T."/>
            <person name="Martin R."/>
            <person name="McLaughlin D.J."/>
            <person name="Morgenstern I."/>
            <person name="Morin E."/>
            <person name="Murat C."/>
            <person name="Nagy L.G."/>
            <person name="Nolan M."/>
            <person name="Ohm R.A."/>
            <person name="Patyshakuliyeva A."/>
            <person name="Rokas A."/>
            <person name="Ruiz-Duenas F.J."/>
            <person name="Sabat G."/>
            <person name="Salamov A."/>
            <person name="Samejima M."/>
            <person name="Schmutz J."/>
            <person name="Slot J.C."/>
            <person name="St John F."/>
            <person name="Stenlid J."/>
            <person name="Sun H."/>
            <person name="Sun S."/>
            <person name="Syed K."/>
            <person name="Tsang A."/>
            <person name="Wiebenga A."/>
            <person name="Young D."/>
            <person name="Pisabarro A."/>
            <person name="Eastwood D.C."/>
            <person name="Martin F."/>
            <person name="Cullen D."/>
            <person name="Grigoriev I.V."/>
            <person name="Hibbett D.S."/>
        </authorList>
    </citation>
    <scope>NUCLEOTIDE SEQUENCE</scope>
    <source>
        <strain evidence="3">FP-58527</strain>
    </source>
</reference>
<evidence type="ECO:0000313" key="3">
    <source>
        <dbReference type="Proteomes" id="UP000015241"/>
    </source>
</evidence>
<dbReference type="eggNOG" id="KOG1399">
    <property type="taxonomic scope" value="Eukaryota"/>
</dbReference>
<sequence length="593" mass="65463">MSSLQLPTLQLLASKIPSDISPTHVAQEWLKNFTAAIASEHSSLRSLFVEDGFWRDQYALSWDLRTIQGLDRILDYLEHHLAESRFLVGALVRDQHRTPLLIKPLPDLVFLQLSFKFETAVGTGTGTCRLVNSAGIWKAYTLYTALEALKGFPENTGAFRDANIGHGDWAKKRAVEHELAGDNPVVLIVGAGHTGLALGARLKALGIRALVVEQRRRVGDNWRDRYKTLSLHDPVWYNRMPYLNYPSTWPVYAPAPKLGEWLESFANSLELDVWTSSTVDDALWNEQTKTWTVHVARNGLSKSVEAKHLVLATGLGGGAPNMPVVPGQELFKGNAMHSTDFFSAEDYLGKRVVVVGAGSSGHDIAHDFANHEVDVTMFQRSATVIVSAKTFNAGLTRLYNEDTPVEVSDHLSVSLPTRVGLEFYRRIFPHLAATSEKTLLDGLEQAGFKTSLGPGNGGPLPLVYERAGGYYLDTGASQQIIDGKIKVRSGGEIERFTENGLQFCDGSELEADVVIFATGFGDPRDVAKRICGEQVYAKLGPVWGLTDEGELGRMWRECGQENLWLTTGNLAMSRQYSRLLALRIKAEEEGLIL</sequence>
<dbReference type="GO" id="GO:0050660">
    <property type="term" value="F:flavin adenine dinucleotide binding"/>
    <property type="evidence" value="ECO:0007669"/>
    <property type="project" value="TreeGrafter"/>
</dbReference>
<name>S8E9P4_FOMSC</name>
<dbReference type="PRINTS" id="PR00368">
    <property type="entry name" value="FADPNR"/>
</dbReference>
<keyword evidence="1" id="KW-0560">Oxidoreductase</keyword>
<dbReference type="Proteomes" id="UP000015241">
    <property type="component" value="Unassembled WGS sequence"/>
</dbReference>
<organism evidence="2 3">
    <name type="scientific">Fomitopsis schrenkii</name>
    <name type="common">Brown rot fungus</name>
    <dbReference type="NCBI Taxonomy" id="2126942"/>
    <lineage>
        <taxon>Eukaryota</taxon>
        <taxon>Fungi</taxon>
        <taxon>Dikarya</taxon>
        <taxon>Basidiomycota</taxon>
        <taxon>Agaricomycotina</taxon>
        <taxon>Agaricomycetes</taxon>
        <taxon>Polyporales</taxon>
        <taxon>Fomitopsis</taxon>
    </lineage>
</organism>
<dbReference type="GO" id="GO:0004497">
    <property type="term" value="F:monooxygenase activity"/>
    <property type="evidence" value="ECO:0007669"/>
    <property type="project" value="TreeGrafter"/>
</dbReference>
<dbReference type="PANTHER" id="PTHR43539:SF68">
    <property type="entry name" value="FLAVIN-BINDING MONOOXYGENASE-LIKE PROTEIN (AFU_ORTHOLOGUE AFUA_4G09220)"/>
    <property type="match status" value="1"/>
</dbReference>
<dbReference type="PANTHER" id="PTHR43539">
    <property type="entry name" value="FLAVIN-BINDING MONOOXYGENASE-LIKE PROTEIN (AFU_ORTHOLOGUE AFUA_4G09220)"/>
    <property type="match status" value="1"/>
</dbReference>
<dbReference type="InterPro" id="IPR036188">
    <property type="entry name" value="FAD/NAD-bd_sf"/>
</dbReference>
<keyword evidence="3" id="KW-1185">Reference proteome</keyword>
<dbReference type="OrthoDB" id="74360at2759"/>
<evidence type="ECO:0000313" key="2">
    <source>
        <dbReference type="EMBL" id="EPT00034.1"/>
    </source>
</evidence>
<dbReference type="STRING" id="743788.S8E9P4"/>
<dbReference type="Gene3D" id="3.50.50.60">
    <property type="entry name" value="FAD/NAD(P)-binding domain"/>
    <property type="match status" value="2"/>
</dbReference>
<gene>
    <name evidence="2" type="ORF">FOMPIDRAFT_129871</name>
</gene>
<dbReference type="EMBL" id="KE504152">
    <property type="protein sequence ID" value="EPT00034.1"/>
    <property type="molecule type" value="Genomic_DNA"/>
</dbReference>